<dbReference type="PRINTS" id="PR00154">
    <property type="entry name" value="AMPBINDING"/>
</dbReference>
<dbReference type="Gene3D" id="3.30.300.30">
    <property type="match status" value="1"/>
</dbReference>
<dbReference type="Gene3D" id="3.30.559.30">
    <property type="entry name" value="Nonribosomal peptide synthetase, condensation domain"/>
    <property type="match status" value="1"/>
</dbReference>
<dbReference type="Gene3D" id="3.20.20.30">
    <property type="entry name" value="Luciferase-like domain"/>
    <property type="match status" value="1"/>
</dbReference>
<dbReference type="InterPro" id="IPR020459">
    <property type="entry name" value="AMP-binding"/>
</dbReference>
<dbReference type="Pfam" id="PF00296">
    <property type="entry name" value="Bac_luciferase"/>
    <property type="match status" value="1"/>
</dbReference>
<dbReference type="Pfam" id="PF00550">
    <property type="entry name" value="PP-binding"/>
    <property type="match status" value="1"/>
</dbReference>
<keyword evidence="6" id="KW-1185">Reference proteome</keyword>
<dbReference type="SUPFAM" id="SSF50486">
    <property type="entry name" value="FMT C-terminal domain-like"/>
    <property type="match status" value="1"/>
</dbReference>
<reference evidence="5 6" key="1">
    <citation type="submission" date="2020-11" db="EMBL/GenBank/DDBJ databases">
        <authorList>
            <person name="Lassalle F."/>
        </authorList>
    </citation>
    <scope>NUCLEOTIDE SEQUENCE [LARGE SCALE GENOMIC DNA]</scope>
    <source>
        <strain evidence="5 6">AB21</strain>
    </source>
</reference>
<dbReference type="InterPro" id="IPR020845">
    <property type="entry name" value="AMP-binding_CS"/>
</dbReference>
<dbReference type="Gene3D" id="3.40.50.1820">
    <property type="entry name" value="alpha/beta hydrolase"/>
    <property type="match status" value="1"/>
</dbReference>
<gene>
    <name evidence="5" type="ORF">RHAB21_04428</name>
</gene>
<dbReference type="Pfam" id="PF00551">
    <property type="entry name" value="Formyl_trans_N"/>
    <property type="match status" value="1"/>
</dbReference>
<dbReference type="PANTHER" id="PTHR45527">
    <property type="entry name" value="NONRIBOSOMAL PEPTIDE SYNTHETASE"/>
    <property type="match status" value="1"/>
</dbReference>
<dbReference type="Pfam" id="PF00501">
    <property type="entry name" value="AMP-binding"/>
    <property type="match status" value="2"/>
</dbReference>
<comment type="caution">
    <text evidence="5">The sequence shown here is derived from an EMBL/GenBank/DDBJ whole genome shotgun (WGS) entry which is preliminary data.</text>
</comment>
<dbReference type="InterPro" id="IPR000873">
    <property type="entry name" value="AMP-dep_synth/lig_dom"/>
</dbReference>
<dbReference type="SUPFAM" id="SSF47336">
    <property type="entry name" value="ACP-like"/>
    <property type="match status" value="1"/>
</dbReference>
<dbReference type="InterPro" id="IPR045851">
    <property type="entry name" value="AMP-bd_C_sf"/>
</dbReference>
<dbReference type="InterPro" id="IPR036477">
    <property type="entry name" value="Formyl_transf_N_sf"/>
</dbReference>
<keyword evidence="3" id="KW-0479">Metal-binding</keyword>
<accession>A0ABM8PWI8</accession>
<dbReference type="SUPFAM" id="SSF53328">
    <property type="entry name" value="Formyltransferase"/>
    <property type="match status" value="1"/>
</dbReference>
<dbReference type="InterPro" id="IPR042099">
    <property type="entry name" value="ANL_N_sf"/>
</dbReference>
<dbReference type="InterPro" id="IPR024011">
    <property type="entry name" value="Biosynth_lucif-like_mOase_dom"/>
</dbReference>
<feature type="domain" description="Carrier" evidence="4">
    <location>
        <begin position="1447"/>
        <end position="1522"/>
    </location>
</feature>
<keyword evidence="1" id="KW-0596">Phosphopantetheine</keyword>
<dbReference type="SMART" id="SM00823">
    <property type="entry name" value="PKS_PP"/>
    <property type="match status" value="1"/>
</dbReference>
<evidence type="ECO:0000313" key="5">
    <source>
        <dbReference type="EMBL" id="CAD7052304.1"/>
    </source>
</evidence>
<sequence length="1555" mass="171125">MLIFSAANSCIELGFLSGGKAMAVLRSVIVGDGLLLPQCADLYLARGHKLSLVATGNPHILAWAEQREVRTCKPDRLEGEITGLSFEWLFSIANLQKLSSTILETPLAGAVNFHDALLPDQIGLNAPAWAIIEGREHHGISWHAMTSEVDAGPIYLQESFGIEPDETAFTLNSKCFELGLTSFEELLDAIEADRCTPWEQRSLRGSVYRRQDRPKAAGTLDFNRSATELDQLVRGLNFGETYPNPLVLPKVRHAGTIYYVKTCAVLGSSAASKPGLVLSVEGDQVTVAAQDKCLQMTLSPAPSLPRKTTASILPGDVISGEDINADELTAAVAKVAQYEPEFRRRLEDLTDVELDFVRGAQQEEGQDWRRRPLPYLSRMQHSQQIAVICSYLARRSQQSCFDVAYSSRTISDLGTKYPGYFSEWVPLRFEWSPTTRPQEAVGDVEAQLRCLAKIPTYLSDLSARFRKSDSTSLTCAIIDREQSAASATASGCAVLFEICGPACFIVFDASRVDEHQVDALIERLAVFSAAFLQLDTSLAHLPMISPEEQDRILYHWNDSQKVVETSVCAHQLIENQVQRTPDADAVCCGRTSLTYRELNERAGELAQALLARGVRVGDIVGLFLPRSVNMVVAVLAVWKAGAAYLPLDPDFPPDRVHFMIDDSQTRLILAEHGQRAIPATTRAEILYIDHYDAPSLDAVGLPHVDSDDLAYVIYTSGSTGLPKGVMVEHRNVVNFFSGMDDRVPVYEDRQNVWLAVTSLSFDISVLELFWTLSRGFKVVIHSPEVIVAKARARQSPALAGLSFGLFYWGNDASVGTEKYHLLLEGARFADTHGFDSIWTPERHFHAFGGPFPNPAVTGAAVAAVTRNLSIRAGSCVLPLHHPIRVAEEWAVVDNLSNGRIGLAFASGWMPEDFVLRPENTPPLNKTNLITSIDTVRRLWRGEEVTFPLGEREIGVTTQPRPISKELPVWLTTAGNPESYREAARMGAHVLTHLLGQSIAELAEKISLYRQELLKLGRDPGDYKVTLMLHTLIGADREAVRERARVPLKEYLKSAAALIKQYAWDFPAFKKPQGLAQPADIDLRALSEDELDAILDFAFLRYFEDSGLFGTVPDALARLEEVRAAGVDEIGCLIDWGLPEMIALDGLKPLANVVHLCKSAGAPSHEDEFAKEILRHQVTHLQATPSMMRSFMMSSEDRAALGAIRHILIGGEALHGSLVRELQQLTAASIQNMYGPTETTIWSTSALANSFSGIVTIGRPIANTQVYVLDRFMQPVPPGSVGELFIGGQGVTRGYLHRKQLNDERFVKDPYSTGRLYRTGDLARFDENGSLHFVGRNDHQVKIRGYRIELGEIESRLATLSGVSEAVVTAQKSENGDTRLIAYVRGDIANLTEMQLVDHLRAGLPDAMIPTDFMFLESFPLTPNAKVDRNRLPSPSKAAASAGLPYLPPDGALEEAISLAFAQTLGRQQVSRHDNFFALGGHSLLAVQLHRDLRSTVAPGITITDLFRFPTVAGLAAHLSGDDPSSRQLSKAADRAALRRRALQQRNPRTRADVLV</sequence>
<keyword evidence="2" id="KW-0597">Phosphoprotein</keyword>
<dbReference type="InterPro" id="IPR025110">
    <property type="entry name" value="AMP-bd_C"/>
</dbReference>
<dbReference type="Gene3D" id="3.40.50.980">
    <property type="match status" value="2"/>
</dbReference>
<dbReference type="PROSITE" id="PS00455">
    <property type="entry name" value="AMP_BINDING"/>
    <property type="match status" value="1"/>
</dbReference>
<name>A0ABM8PWI8_9HYPH</name>
<dbReference type="Proteomes" id="UP000601041">
    <property type="component" value="Unassembled WGS sequence"/>
</dbReference>
<dbReference type="PROSITE" id="PS50075">
    <property type="entry name" value="CARRIER"/>
    <property type="match status" value="1"/>
</dbReference>
<dbReference type="NCBIfam" id="TIGR04020">
    <property type="entry name" value="seco_metab_LLM"/>
    <property type="match status" value="1"/>
</dbReference>
<dbReference type="EMBL" id="CABFWE030000011">
    <property type="protein sequence ID" value="CAD7052304.1"/>
    <property type="molecule type" value="Genomic_DNA"/>
</dbReference>
<evidence type="ECO:0000256" key="2">
    <source>
        <dbReference type="ARBA" id="ARBA00022553"/>
    </source>
</evidence>
<evidence type="ECO:0000259" key="4">
    <source>
        <dbReference type="PROSITE" id="PS50075"/>
    </source>
</evidence>
<dbReference type="InterPro" id="IPR029058">
    <property type="entry name" value="AB_hydrolase_fold"/>
</dbReference>
<dbReference type="InterPro" id="IPR036736">
    <property type="entry name" value="ACP-like_sf"/>
</dbReference>
<dbReference type="PANTHER" id="PTHR45527:SF1">
    <property type="entry name" value="FATTY ACID SYNTHASE"/>
    <property type="match status" value="1"/>
</dbReference>
<dbReference type="InterPro" id="IPR011251">
    <property type="entry name" value="Luciferase-like_dom"/>
</dbReference>
<dbReference type="Pfam" id="PF13193">
    <property type="entry name" value="AMP-binding_C"/>
    <property type="match status" value="1"/>
</dbReference>
<dbReference type="SUPFAM" id="SSF51679">
    <property type="entry name" value="Bacterial luciferase-like"/>
    <property type="match status" value="1"/>
</dbReference>
<evidence type="ECO:0000313" key="6">
    <source>
        <dbReference type="Proteomes" id="UP000601041"/>
    </source>
</evidence>
<dbReference type="SUPFAM" id="SSF56801">
    <property type="entry name" value="Acetyl-CoA synthetase-like"/>
    <property type="match status" value="2"/>
</dbReference>
<dbReference type="Gene3D" id="3.40.50.12230">
    <property type="match status" value="1"/>
</dbReference>
<evidence type="ECO:0000256" key="1">
    <source>
        <dbReference type="ARBA" id="ARBA00022450"/>
    </source>
</evidence>
<protein>
    <submittedName>
        <fullName evidence="5">Luciferase</fullName>
    </submittedName>
</protein>
<proteinExistence type="predicted"/>
<dbReference type="InterPro" id="IPR009081">
    <property type="entry name" value="PP-bd_ACP"/>
</dbReference>
<dbReference type="InterPro" id="IPR011034">
    <property type="entry name" value="Formyl_transferase-like_C_sf"/>
</dbReference>
<dbReference type="InterPro" id="IPR020806">
    <property type="entry name" value="PKS_PP-bd"/>
</dbReference>
<dbReference type="Gene3D" id="3.40.50.12780">
    <property type="entry name" value="N-terminal domain of ligase-like"/>
    <property type="match status" value="1"/>
</dbReference>
<organism evidence="5 6">
    <name type="scientific">Pseudorhizobium halotolerans</name>
    <dbReference type="NCBI Taxonomy" id="1233081"/>
    <lineage>
        <taxon>Bacteria</taxon>
        <taxon>Pseudomonadati</taxon>
        <taxon>Pseudomonadota</taxon>
        <taxon>Alphaproteobacteria</taxon>
        <taxon>Hyphomicrobiales</taxon>
        <taxon>Rhizobiaceae</taxon>
        <taxon>Rhizobium/Agrobacterium group</taxon>
        <taxon>Pseudorhizobium</taxon>
    </lineage>
</organism>
<dbReference type="InterPro" id="IPR002376">
    <property type="entry name" value="Formyl_transf_N"/>
</dbReference>
<dbReference type="InterPro" id="IPR036661">
    <property type="entry name" value="Luciferase-like_sf"/>
</dbReference>
<evidence type="ECO:0000256" key="3">
    <source>
        <dbReference type="ARBA" id="ARBA00022723"/>
    </source>
</evidence>